<dbReference type="AlphaFoldDB" id="A0A2N5GNF7"/>
<proteinExistence type="predicted"/>
<evidence type="ECO:0000313" key="5">
    <source>
        <dbReference type="Proteomes" id="UP000235114"/>
    </source>
</evidence>
<evidence type="ECO:0000259" key="1">
    <source>
        <dbReference type="Pfam" id="PF20274"/>
    </source>
</evidence>
<evidence type="ECO:0000313" key="4">
    <source>
        <dbReference type="Proteomes" id="UP000234951"/>
    </source>
</evidence>
<keyword evidence="5" id="KW-1185">Reference proteome</keyword>
<accession>A0A2N5GNF7</accession>
<dbReference type="RefSeq" id="WP_101576871.1">
    <property type="nucleotide sequence ID" value="NZ_PGVA01000016.1"/>
</dbReference>
<name>A0A2N5GNF7_9BACI</name>
<reference evidence="3 5" key="2">
    <citation type="submission" date="2017-12" db="EMBL/GenBank/DDBJ databases">
        <title>Comparative Functional Genomics of Dry Heat Resistant strains isolated from the Viking Spacecraft.</title>
        <authorList>
            <person name="Seuylemezian A."/>
            <person name="Cooper K."/>
            <person name="Vaishampayan P."/>
        </authorList>
    </citation>
    <scope>NUCLEOTIDE SEQUENCE [LARGE SCALE GENOMIC DNA]</scope>
    <source>
        <strain evidence="3 5">ATCC 29669</strain>
    </source>
</reference>
<dbReference type="Proteomes" id="UP000234951">
    <property type="component" value="Unassembled WGS sequence"/>
</dbReference>
<evidence type="ECO:0000313" key="2">
    <source>
        <dbReference type="EMBL" id="PLR83772.1"/>
    </source>
</evidence>
<reference evidence="2 4" key="1">
    <citation type="submission" date="2017-11" db="EMBL/GenBank/DDBJ databases">
        <title>Comparitive Functional Genomics of Dry Heat Resistant strains isolated from the Viking Spacecraft.</title>
        <authorList>
            <person name="Seuylemezian A."/>
            <person name="Cooper K."/>
            <person name="Vaishampayan P."/>
        </authorList>
    </citation>
    <scope>NUCLEOTIDE SEQUENCE [LARGE SCALE GENOMIC DNA]</scope>
    <source>
        <strain evidence="2 4">M4.6</strain>
    </source>
</reference>
<sequence>MKISVFLDDYRPCPPGYILTDNIDECLNLLVHFHVEHLSLDHDLVNKTRNGLKLVHLMVEYQLFAERITIHSANSVGGKAMYQFLREAQNDLKMPHTIKIILRPLPLH</sequence>
<evidence type="ECO:0000313" key="3">
    <source>
        <dbReference type="EMBL" id="PLR96458.1"/>
    </source>
</evidence>
<dbReference type="EMBL" id="PGVD01000032">
    <property type="protein sequence ID" value="PLR96458.1"/>
    <property type="molecule type" value="Genomic_DNA"/>
</dbReference>
<feature type="domain" description="Cyclic-phosphate processing Receiver" evidence="1">
    <location>
        <begin position="3"/>
        <end position="86"/>
    </location>
</feature>
<organism evidence="2 4">
    <name type="scientific">Bacillus canaveralius</name>
    <dbReference type="NCBI Taxonomy" id="1403243"/>
    <lineage>
        <taxon>Bacteria</taxon>
        <taxon>Bacillati</taxon>
        <taxon>Bacillota</taxon>
        <taxon>Bacilli</taxon>
        <taxon>Bacillales</taxon>
        <taxon>Bacillaceae</taxon>
        <taxon>Bacillus</taxon>
    </lineage>
</organism>
<dbReference type="EMBL" id="PGVA01000016">
    <property type="protein sequence ID" value="PLR83772.1"/>
    <property type="molecule type" value="Genomic_DNA"/>
</dbReference>
<gene>
    <name evidence="2" type="ORF">CU635_08515</name>
    <name evidence="3" type="ORF">CVD25_12095</name>
</gene>
<dbReference type="Pfam" id="PF20274">
    <property type="entry name" value="cREC_REC"/>
    <property type="match status" value="1"/>
</dbReference>
<dbReference type="InterPro" id="IPR046909">
    <property type="entry name" value="cREC_REC"/>
</dbReference>
<protein>
    <recommendedName>
        <fullName evidence="1">Cyclic-phosphate processing Receiver domain-containing protein</fullName>
    </recommendedName>
</protein>
<dbReference type="Proteomes" id="UP000235114">
    <property type="component" value="Unassembled WGS sequence"/>
</dbReference>
<comment type="caution">
    <text evidence="2">The sequence shown here is derived from an EMBL/GenBank/DDBJ whole genome shotgun (WGS) entry which is preliminary data.</text>
</comment>
<dbReference type="OrthoDB" id="2614698at2"/>